<proteinExistence type="predicted"/>
<feature type="non-terminal residue" evidence="1">
    <location>
        <position position="1"/>
    </location>
</feature>
<sequence length="410" mass="46367">ASRLSPVLRNTPNLRKVIMPSQTFGPYEYMGKYYTIPSSSLDLPYSGILNSGTRQLIWSQGHYGYPDFPPLRNVGGDFKVVYNTTQLTSANVGTIQGGTVYGNHRYNGNVWARITDTLPAAAQLDGAAFGAEAFAKMKPDRPAMNLFTSIYELKDIPSLLEKRMLTNDLAKLGDYYLAQKFGWDPLLQDIRSFVLTHIEAQNRLAQFIRDEGKPIRRSIKLAASETYSTANYQTLNYQNPPLVTYFYADGGRTMTQVVDSDIIWATAQFRYFLPPGPRDVKWTNRMKARIFGFQPTPKQVYNIIPWSWLVDWFTGLGNVLDNTNVNVVDRIAAPYFYVMRHSERRIESSLTSTYFREGTLEHVPVTTQCTVRSGCKTRLRGDPFGFGIDEHSLTNTQVAILGALGLSRLR</sequence>
<protein>
    <recommendedName>
        <fullName evidence="2">Maturation</fullName>
    </recommendedName>
</protein>
<reference evidence="1" key="1">
    <citation type="submission" date="2019-05" db="EMBL/GenBank/DDBJ databases">
        <title>Metatranscriptomic reconstruction reveals RNA viruses with the potential to shape carbon cycling in soil.</title>
        <authorList>
            <person name="Starr E.P."/>
            <person name="Nuccio E."/>
            <person name="Pett-Ridge J."/>
            <person name="Banfield J.F."/>
            <person name="Firestone M.K."/>
        </authorList>
    </citation>
    <scope>NUCLEOTIDE SEQUENCE</scope>
    <source>
        <strain evidence="1">H4_Bulk_48_scaffold_237</strain>
    </source>
</reference>
<evidence type="ECO:0000313" key="1">
    <source>
        <dbReference type="EMBL" id="QDH88506.1"/>
    </source>
</evidence>
<accession>A0A514D4I7</accession>
<name>A0A514D4I7_9VIRU</name>
<dbReference type="EMBL" id="MN034143">
    <property type="protein sequence ID" value="QDH88506.1"/>
    <property type="molecule type" value="Genomic_RNA"/>
</dbReference>
<evidence type="ECO:0008006" key="2">
    <source>
        <dbReference type="Google" id="ProtNLM"/>
    </source>
</evidence>
<gene>
    <name evidence="1" type="ORF">H4Bulk48237_000003</name>
</gene>
<organism evidence="1">
    <name type="scientific">Leviviridae sp</name>
    <dbReference type="NCBI Taxonomy" id="2027243"/>
    <lineage>
        <taxon>Viruses</taxon>
        <taxon>Riboviria</taxon>
        <taxon>Orthornavirae</taxon>
        <taxon>Lenarviricota</taxon>
        <taxon>Leviviricetes</taxon>
        <taxon>Norzivirales</taxon>
        <taxon>Fiersviridae</taxon>
    </lineage>
</organism>